<proteinExistence type="inferred from homology"/>
<dbReference type="InterPro" id="IPR036380">
    <property type="entry name" value="Isochorismatase-like_sf"/>
</dbReference>
<dbReference type="SUPFAM" id="SSF52499">
    <property type="entry name" value="Isochorismatase-like hydrolases"/>
    <property type="match status" value="1"/>
</dbReference>
<evidence type="ECO:0000313" key="9">
    <source>
        <dbReference type="EMBL" id="MBI6871280.1"/>
    </source>
</evidence>
<gene>
    <name evidence="9" type="ORF">I6U51_00995</name>
</gene>
<dbReference type="Pfam" id="PF00857">
    <property type="entry name" value="Isochorismatase"/>
    <property type="match status" value="1"/>
</dbReference>
<keyword evidence="10" id="KW-1185">Reference proteome</keyword>
<accession>A0A934HNA3</accession>
<dbReference type="RefSeq" id="WP_211140746.1">
    <property type="nucleotide sequence ID" value="NZ_JAEEGB010000002.1"/>
</dbReference>
<feature type="domain" description="Isochorismatase-like" evidence="8">
    <location>
        <begin position="4"/>
        <end position="178"/>
    </location>
</feature>
<dbReference type="Gene3D" id="3.40.50.850">
    <property type="entry name" value="Isochorismatase-like"/>
    <property type="match status" value="1"/>
</dbReference>
<dbReference type="PANTHER" id="PTHR11080:SF2">
    <property type="entry name" value="LD05707P"/>
    <property type="match status" value="1"/>
</dbReference>
<dbReference type="CDD" id="cd00431">
    <property type="entry name" value="cysteine_hydrolases"/>
    <property type="match status" value="1"/>
</dbReference>
<dbReference type="InterPro" id="IPR000868">
    <property type="entry name" value="Isochorismatase-like_dom"/>
</dbReference>
<evidence type="ECO:0000256" key="6">
    <source>
        <dbReference type="ARBA" id="ARBA00039017"/>
    </source>
</evidence>
<evidence type="ECO:0000256" key="5">
    <source>
        <dbReference type="ARBA" id="ARBA00037900"/>
    </source>
</evidence>
<dbReference type="EC" id="3.5.1.19" evidence="6"/>
<evidence type="ECO:0000256" key="3">
    <source>
        <dbReference type="ARBA" id="ARBA00022723"/>
    </source>
</evidence>
<comment type="pathway">
    <text evidence="5">Cofactor biosynthesis; nicotinate biosynthesis; nicotinate from nicotinamide: step 1/1.</text>
</comment>
<dbReference type="EMBL" id="JAEEGB010000002">
    <property type="protein sequence ID" value="MBI6871280.1"/>
    <property type="molecule type" value="Genomic_DNA"/>
</dbReference>
<dbReference type="GO" id="GO:0019363">
    <property type="term" value="P:pyridine nucleotide biosynthetic process"/>
    <property type="evidence" value="ECO:0007669"/>
    <property type="project" value="UniProtKB-KW"/>
</dbReference>
<evidence type="ECO:0000256" key="4">
    <source>
        <dbReference type="ARBA" id="ARBA00022801"/>
    </source>
</evidence>
<sequence length="182" mass="20752">MKKLLVVIDYQKDFVDGTLGFEKAKTLEQGIYDKINKYLENGDKVLFTYDTHYEDYLQTREGKNLPVSHCIKNTNGHKLYEKIKDFSTLENTLHYEKEGFGISNEDMLRLASEVGEDINEIELVGVVTNICVISNVVMFQSQYRNADIIVDASLCASFDDSLHEKALDVMEGLQVKVINRGN</sequence>
<dbReference type="GO" id="GO:0046872">
    <property type="term" value="F:metal ion binding"/>
    <property type="evidence" value="ECO:0007669"/>
    <property type="project" value="UniProtKB-KW"/>
</dbReference>
<dbReference type="InterPro" id="IPR052347">
    <property type="entry name" value="Isochorismatase_Nicotinamidase"/>
</dbReference>
<dbReference type="PANTHER" id="PTHR11080">
    <property type="entry name" value="PYRAZINAMIDASE/NICOTINAMIDASE"/>
    <property type="match status" value="1"/>
</dbReference>
<dbReference type="AlphaFoldDB" id="A0A934HNA3"/>
<evidence type="ECO:0000259" key="8">
    <source>
        <dbReference type="Pfam" id="PF00857"/>
    </source>
</evidence>
<evidence type="ECO:0000256" key="2">
    <source>
        <dbReference type="ARBA" id="ARBA00022642"/>
    </source>
</evidence>
<organism evidence="9 10">
    <name type="scientific">Clostridium aciditolerans</name>
    <dbReference type="NCBI Taxonomy" id="339861"/>
    <lineage>
        <taxon>Bacteria</taxon>
        <taxon>Bacillati</taxon>
        <taxon>Bacillota</taxon>
        <taxon>Clostridia</taxon>
        <taxon>Eubacteriales</taxon>
        <taxon>Clostridiaceae</taxon>
        <taxon>Clostridium</taxon>
    </lineage>
</organism>
<evidence type="ECO:0000313" key="10">
    <source>
        <dbReference type="Proteomes" id="UP000622687"/>
    </source>
</evidence>
<evidence type="ECO:0000256" key="1">
    <source>
        <dbReference type="ARBA" id="ARBA00006336"/>
    </source>
</evidence>
<protein>
    <recommendedName>
        <fullName evidence="6">nicotinamidase</fullName>
        <ecNumber evidence="6">3.5.1.19</ecNumber>
    </recommendedName>
    <alternativeName>
        <fullName evidence="7">Nicotinamide deamidase</fullName>
    </alternativeName>
</protein>
<dbReference type="Proteomes" id="UP000622687">
    <property type="component" value="Unassembled WGS sequence"/>
</dbReference>
<comment type="caution">
    <text evidence="9">The sequence shown here is derived from an EMBL/GenBank/DDBJ whole genome shotgun (WGS) entry which is preliminary data.</text>
</comment>
<keyword evidence="3" id="KW-0479">Metal-binding</keyword>
<keyword evidence="2" id="KW-0662">Pyridine nucleotide biosynthesis</keyword>
<comment type="similarity">
    <text evidence="1">Belongs to the isochorismatase family.</text>
</comment>
<reference evidence="9" key="1">
    <citation type="submission" date="2020-12" db="EMBL/GenBank/DDBJ databases">
        <title>Clostridium thailandense sp. nov., a novel acetogenic bacterium isolated from peat land soil in Thailand.</title>
        <authorList>
            <person name="Chaikitkaew S."/>
            <person name="Birkeland N.K."/>
        </authorList>
    </citation>
    <scope>NUCLEOTIDE SEQUENCE</scope>
    <source>
        <strain evidence="9">DSM 17425</strain>
    </source>
</reference>
<evidence type="ECO:0000256" key="7">
    <source>
        <dbReference type="ARBA" id="ARBA00043224"/>
    </source>
</evidence>
<name>A0A934HNA3_9CLOT</name>
<dbReference type="GO" id="GO:0008936">
    <property type="term" value="F:nicotinamidase activity"/>
    <property type="evidence" value="ECO:0007669"/>
    <property type="project" value="UniProtKB-EC"/>
</dbReference>
<keyword evidence="4 9" id="KW-0378">Hydrolase</keyword>